<gene>
    <name evidence="1" type="ORF">D7S86_07905</name>
</gene>
<evidence type="ECO:0000313" key="1">
    <source>
        <dbReference type="EMBL" id="RKP57836.1"/>
    </source>
</evidence>
<dbReference type="Gene3D" id="2.130.10.10">
    <property type="entry name" value="YVTN repeat-like/Quinoprotein amine dehydrogenase"/>
    <property type="match status" value="1"/>
</dbReference>
<dbReference type="EMBL" id="RBZU01000002">
    <property type="protein sequence ID" value="RKP57836.1"/>
    <property type="molecule type" value="Genomic_DNA"/>
</dbReference>
<dbReference type="GO" id="GO:0010411">
    <property type="term" value="P:xyloglucan metabolic process"/>
    <property type="evidence" value="ECO:0007669"/>
    <property type="project" value="TreeGrafter"/>
</dbReference>
<accession>A0A494Y564</accession>
<dbReference type="OrthoDB" id="9767885at2"/>
<dbReference type="InterPro" id="IPR052025">
    <property type="entry name" value="Xyloglucanase_GH74"/>
</dbReference>
<dbReference type="InterPro" id="IPR015943">
    <property type="entry name" value="WD40/YVTN_repeat-like_dom_sf"/>
</dbReference>
<dbReference type="AlphaFoldDB" id="A0A494Y564"/>
<dbReference type="PANTHER" id="PTHR43739">
    <property type="entry name" value="XYLOGLUCANASE (EUROFUNG)"/>
    <property type="match status" value="1"/>
</dbReference>
<sequence>MTDAQRVRHESDGGSMRKLMLVGTATTRPEAIGSLFRSEGDGEWQQVSDIPSDASVQAITPHPTRENVIFLATRKGLYRSTDGGDSWHKLNAAEEGVPFWSVVVSPHDPDVLIAGTSPVGFYRSDDGGDTWRKCKADPSERYAISFGGSRAMRVAFHPTNPKLLYAVAEINGLFVSEDGGESWRGESRGLSVLAAMPHLKNTELTDDDTEGMFDAHAVSTTSSRPDSIFYICRMGIFESDDGGKTFRDLEVGKYAPFSYSRECRFVFGEPRKMYACFSISSRSTAGALYGSDDLGETWYRADSQIQARSTMMGFGTHVSDPNGVITVTRGGQVFCTTDGSKTWTEKQLPANAGDAFCGAIL</sequence>
<dbReference type="SUPFAM" id="SSF110296">
    <property type="entry name" value="Oligoxyloglucan reducing end-specific cellobiohydrolase"/>
    <property type="match status" value="1"/>
</dbReference>
<reference evidence="1 2" key="1">
    <citation type="submission" date="2018-10" db="EMBL/GenBank/DDBJ databases">
        <title>Robbsia sp. DHC34, isolated from soil.</title>
        <authorList>
            <person name="Gao Z.-H."/>
            <person name="Qiu L.-H."/>
        </authorList>
    </citation>
    <scope>NUCLEOTIDE SEQUENCE [LARGE SCALE GENOMIC DNA]</scope>
    <source>
        <strain evidence="1 2">DHC34</strain>
    </source>
</reference>
<dbReference type="CDD" id="cd15482">
    <property type="entry name" value="Sialidase_non-viral"/>
    <property type="match status" value="1"/>
</dbReference>
<keyword evidence="2" id="KW-1185">Reference proteome</keyword>
<evidence type="ECO:0000313" key="2">
    <source>
        <dbReference type="Proteomes" id="UP000270342"/>
    </source>
</evidence>
<protein>
    <recommendedName>
        <fullName evidence="3">Sortilin N-terminal domain-containing protein</fullName>
    </recommendedName>
</protein>
<dbReference type="PANTHER" id="PTHR43739:SF5">
    <property type="entry name" value="EXO-ALPHA-SIALIDASE"/>
    <property type="match status" value="1"/>
</dbReference>
<name>A0A494Y564_9BURK</name>
<organism evidence="1 2">
    <name type="scientific">Pararobbsia silviterrae</name>
    <dbReference type="NCBI Taxonomy" id="1792498"/>
    <lineage>
        <taxon>Bacteria</taxon>
        <taxon>Pseudomonadati</taxon>
        <taxon>Pseudomonadota</taxon>
        <taxon>Betaproteobacteria</taxon>
        <taxon>Burkholderiales</taxon>
        <taxon>Burkholderiaceae</taxon>
        <taxon>Pararobbsia</taxon>
    </lineage>
</organism>
<proteinExistence type="predicted"/>
<dbReference type="Proteomes" id="UP000270342">
    <property type="component" value="Unassembled WGS sequence"/>
</dbReference>
<dbReference type="RefSeq" id="WP_121085191.1">
    <property type="nucleotide sequence ID" value="NZ_RBZU01000002.1"/>
</dbReference>
<evidence type="ECO:0008006" key="3">
    <source>
        <dbReference type="Google" id="ProtNLM"/>
    </source>
</evidence>
<comment type="caution">
    <text evidence="1">The sequence shown here is derived from an EMBL/GenBank/DDBJ whole genome shotgun (WGS) entry which is preliminary data.</text>
</comment>